<evidence type="ECO:0000313" key="1">
    <source>
        <dbReference type="EMBL" id="MDG3003924.1"/>
    </source>
</evidence>
<organism evidence="1 2">
    <name type="scientific">Paludisphaera mucosa</name>
    <dbReference type="NCBI Taxonomy" id="3030827"/>
    <lineage>
        <taxon>Bacteria</taxon>
        <taxon>Pseudomonadati</taxon>
        <taxon>Planctomycetota</taxon>
        <taxon>Planctomycetia</taxon>
        <taxon>Isosphaerales</taxon>
        <taxon>Isosphaeraceae</taxon>
        <taxon>Paludisphaera</taxon>
    </lineage>
</organism>
<reference evidence="1 2" key="1">
    <citation type="submission" date="2023-03" db="EMBL/GenBank/DDBJ databases">
        <title>Paludisphaera mucosa sp. nov. a novel planctomycete from northern fen.</title>
        <authorList>
            <person name="Ivanova A."/>
        </authorList>
    </citation>
    <scope>NUCLEOTIDE SEQUENCE [LARGE SCALE GENOMIC DNA]</scope>
    <source>
        <strain evidence="1 2">Pla2</strain>
    </source>
</reference>
<dbReference type="Proteomes" id="UP001216907">
    <property type="component" value="Unassembled WGS sequence"/>
</dbReference>
<sequence length="96" mass="10953">MSAETTLTIELIRWTFTVDPAHRGEIETYLLDQGLEVLVRGEETMVATWDEPEGEIEEVIEGMWAINGSPFEVTHEEFHRSNLLLYDADEETKAVA</sequence>
<protein>
    <submittedName>
        <fullName evidence="1">Uncharacterized protein</fullName>
    </submittedName>
</protein>
<gene>
    <name evidence="1" type="ORF">PZE19_09085</name>
</gene>
<proteinExistence type="predicted"/>
<name>A0ABT6F8K6_9BACT</name>
<comment type="caution">
    <text evidence="1">The sequence shown here is derived from an EMBL/GenBank/DDBJ whole genome shotgun (WGS) entry which is preliminary data.</text>
</comment>
<accession>A0ABT6F8K6</accession>
<dbReference type="RefSeq" id="WP_277860269.1">
    <property type="nucleotide sequence ID" value="NZ_JARRAG010000001.1"/>
</dbReference>
<dbReference type="EMBL" id="JARRAG010000001">
    <property type="protein sequence ID" value="MDG3003924.1"/>
    <property type="molecule type" value="Genomic_DNA"/>
</dbReference>
<keyword evidence="2" id="KW-1185">Reference proteome</keyword>
<evidence type="ECO:0000313" key="2">
    <source>
        <dbReference type="Proteomes" id="UP001216907"/>
    </source>
</evidence>